<reference evidence="1 2" key="1">
    <citation type="submission" date="2000-11" db="EMBL/GenBank/DDBJ databases">
        <title>Bacteriophage Felix O1: Genetic Characterization.</title>
        <authorList>
            <person name="Sriranganathan N."/>
            <person name="Whichard J.M."/>
            <person name="Pierson F.W."/>
            <person name="Kapur V."/>
            <person name="Weigt L.A."/>
        </authorList>
    </citation>
    <scope>NUCLEOTIDE SEQUENCE [LARGE SCALE GENOMIC DNA]</scope>
    <source>
        <strain evidence="1">Felix O1-VT1</strain>
    </source>
</reference>
<protein>
    <submittedName>
        <fullName evidence="1">Uncharacterized protein</fullName>
    </submittedName>
</protein>
<dbReference type="EMBL" id="AF320576">
    <property type="protein sequence ID" value="AAQ14660.1"/>
    <property type="molecule type" value="Genomic_DNA"/>
</dbReference>
<dbReference type="Proteomes" id="UP000009070">
    <property type="component" value="Segment"/>
</dbReference>
<proteinExistence type="predicted"/>
<sequence length="54" mass="6395">MKAYSIRIRTRKMVFKVNAKTVQDFVMQRVIKQMIKGKRLLKALVTSRESIIKL</sequence>
<keyword evidence="2" id="KW-1185">Reference proteome</keyword>
<accession>Q6KGK7</accession>
<organism evidence="1 2">
    <name type="scientific">Salmonella phage Felix O1 (isolate Felix O1-VT1)</name>
    <name type="common">Bacteriophage Felix O1</name>
    <dbReference type="NCBI Taxonomy" id="1283336"/>
    <lineage>
        <taxon>Viruses</taxon>
        <taxon>Duplodnaviria</taxon>
        <taxon>Heunggongvirae</taxon>
        <taxon>Uroviricota</taxon>
        <taxon>Caudoviricetes</taxon>
        <taxon>Andersonviridae</taxon>
        <taxon>Ounavirinae</taxon>
        <taxon>Felixounavirus</taxon>
        <taxon>Felixounavirus felixO1</taxon>
    </lineage>
</organism>
<organismHost>
    <name type="scientific">Salmonella</name>
    <dbReference type="NCBI Taxonomy" id="590"/>
</organismHost>
<name>Q6KGK7_BPFO1</name>
<evidence type="ECO:0000313" key="1">
    <source>
        <dbReference type="EMBL" id="AAQ14660.1"/>
    </source>
</evidence>
<evidence type="ECO:0000313" key="2">
    <source>
        <dbReference type="Proteomes" id="UP000009070"/>
    </source>
</evidence>